<dbReference type="Proteomes" id="UP000807342">
    <property type="component" value="Unassembled WGS sequence"/>
</dbReference>
<evidence type="ECO:0000313" key="3">
    <source>
        <dbReference type="Proteomes" id="UP000807342"/>
    </source>
</evidence>
<keyword evidence="3" id="KW-1185">Reference proteome</keyword>
<dbReference type="OrthoDB" id="3350619at2759"/>
<dbReference type="EMBL" id="MU151284">
    <property type="protein sequence ID" value="KAF9445737.1"/>
    <property type="molecule type" value="Genomic_DNA"/>
</dbReference>
<dbReference type="AlphaFoldDB" id="A0A9P5X9A4"/>
<keyword evidence="1" id="KW-0812">Transmembrane</keyword>
<protein>
    <submittedName>
        <fullName evidence="2">Uncharacterized protein</fullName>
    </submittedName>
</protein>
<keyword evidence="1" id="KW-1133">Transmembrane helix</keyword>
<name>A0A9P5X9A4_9AGAR</name>
<proteinExistence type="predicted"/>
<evidence type="ECO:0000313" key="2">
    <source>
        <dbReference type="EMBL" id="KAF9445737.1"/>
    </source>
</evidence>
<accession>A0A9P5X9A4</accession>
<sequence length="187" mass="21692">MSLTTLRAFLSSPWKRKDTLCEHSREADYSPLLRDDEIQTSSESEILSTRPEGQKDSVPRSKSFCNPLFVFNVILTVFNCALAFSVWHYTRNLPLQTSFYPVHRLSHGDIARLRRPSQFINLEKMYTSIRPQPRTFKNWPLILAPIDPDHPDKAFSHDPKRHMTIVGSISPEDRQFHVTSKVESIPR</sequence>
<reference evidence="2" key="1">
    <citation type="submission" date="2020-11" db="EMBL/GenBank/DDBJ databases">
        <authorList>
            <consortium name="DOE Joint Genome Institute"/>
            <person name="Ahrendt S."/>
            <person name="Riley R."/>
            <person name="Andreopoulos W."/>
            <person name="Labutti K."/>
            <person name="Pangilinan J."/>
            <person name="Ruiz-Duenas F.J."/>
            <person name="Barrasa J.M."/>
            <person name="Sanchez-Garcia M."/>
            <person name="Camarero S."/>
            <person name="Miyauchi S."/>
            <person name="Serrano A."/>
            <person name="Linde D."/>
            <person name="Babiker R."/>
            <person name="Drula E."/>
            <person name="Ayuso-Fernandez I."/>
            <person name="Pacheco R."/>
            <person name="Padilla G."/>
            <person name="Ferreira P."/>
            <person name="Barriuso J."/>
            <person name="Kellner H."/>
            <person name="Castanera R."/>
            <person name="Alfaro M."/>
            <person name="Ramirez L."/>
            <person name="Pisabarro A.G."/>
            <person name="Kuo A."/>
            <person name="Tritt A."/>
            <person name="Lipzen A."/>
            <person name="He G."/>
            <person name="Yan M."/>
            <person name="Ng V."/>
            <person name="Cullen D."/>
            <person name="Martin F."/>
            <person name="Rosso M.-N."/>
            <person name="Henrissat B."/>
            <person name="Hibbett D."/>
            <person name="Martinez A.T."/>
            <person name="Grigoriev I.V."/>
        </authorList>
    </citation>
    <scope>NUCLEOTIDE SEQUENCE</scope>
    <source>
        <strain evidence="2">MF-IS2</strain>
    </source>
</reference>
<feature type="transmembrane region" description="Helical" evidence="1">
    <location>
        <begin position="68"/>
        <end position="89"/>
    </location>
</feature>
<gene>
    <name evidence="2" type="ORF">P691DRAFT_253988</name>
</gene>
<comment type="caution">
    <text evidence="2">The sequence shown here is derived from an EMBL/GenBank/DDBJ whole genome shotgun (WGS) entry which is preliminary data.</text>
</comment>
<keyword evidence="1" id="KW-0472">Membrane</keyword>
<organism evidence="2 3">
    <name type="scientific">Macrolepiota fuliginosa MF-IS2</name>
    <dbReference type="NCBI Taxonomy" id="1400762"/>
    <lineage>
        <taxon>Eukaryota</taxon>
        <taxon>Fungi</taxon>
        <taxon>Dikarya</taxon>
        <taxon>Basidiomycota</taxon>
        <taxon>Agaricomycotina</taxon>
        <taxon>Agaricomycetes</taxon>
        <taxon>Agaricomycetidae</taxon>
        <taxon>Agaricales</taxon>
        <taxon>Agaricineae</taxon>
        <taxon>Agaricaceae</taxon>
        <taxon>Macrolepiota</taxon>
    </lineage>
</organism>
<evidence type="ECO:0000256" key="1">
    <source>
        <dbReference type="SAM" id="Phobius"/>
    </source>
</evidence>